<organism evidence="5 6">
    <name type="scientific">Pseudomonas fluorescens</name>
    <dbReference type="NCBI Taxonomy" id="294"/>
    <lineage>
        <taxon>Bacteria</taxon>
        <taxon>Pseudomonadati</taxon>
        <taxon>Pseudomonadota</taxon>
        <taxon>Gammaproteobacteria</taxon>
        <taxon>Pseudomonadales</taxon>
        <taxon>Pseudomonadaceae</taxon>
        <taxon>Pseudomonas</taxon>
    </lineage>
</organism>
<comment type="subcellular location">
    <subcellularLocation>
        <location evidence="1">Cell outer membrane</location>
    </subcellularLocation>
</comment>
<evidence type="ECO:0000256" key="2">
    <source>
        <dbReference type="ARBA" id="ARBA00023136"/>
    </source>
</evidence>
<dbReference type="Gene3D" id="2.40.170.20">
    <property type="entry name" value="TonB-dependent receptor, beta-barrel domain"/>
    <property type="match status" value="1"/>
</dbReference>
<dbReference type="SUPFAM" id="SSF56935">
    <property type="entry name" value="Porins"/>
    <property type="match status" value="1"/>
</dbReference>
<sequence length="82" mass="8780">MPMLTRPSAKTGRAKAIAYRSPRNTKARSASEAAWKLNLDSSYQSDQFADNANTSAESADGSTGKIPGYIVFSSRAAYDFGP</sequence>
<keyword evidence="3" id="KW-0998">Cell outer membrane</keyword>
<name>A0A5E7C894_PSEFL</name>
<reference evidence="5 6" key="1">
    <citation type="submission" date="2019-09" db="EMBL/GenBank/DDBJ databases">
        <authorList>
            <person name="Chandra G."/>
            <person name="Truman W A."/>
        </authorList>
    </citation>
    <scope>NUCLEOTIDE SEQUENCE [LARGE SCALE GENOMIC DNA]</scope>
    <source>
        <strain evidence="5">PS723</strain>
    </source>
</reference>
<proteinExistence type="predicted"/>
<protein>
    <submittedName>
        <fullName evidence="5">Uncharacterized protein</fullName>
    </submittedName>
</protein>
<evidence type="ECO:0000313" key="6">
    <source>
        <dbReference type="Proteomes" id="UP000379480"/>
    </source>
</evidence>
<accession>A0A5E7C894</accession>
<dbReference type="Proteomes" id="UP000379480">
    <property type="component" value="Unassembled WGS sequence"/>
</dbReference>
<dbReference type="InterPro" id="IPR036942">
    <property type="entry name" value="Beta-barrel_TonB_sf"/>
</dbReference>
<evidence type="ECO:0000256" key="3">
    <source>
        <dbReference type="ARBA" id="ARBA00023237"/>
    </source>
</evidence>
<keyword evidence="2" id="KW-0472">Membrane</keyword>
<evidence type="ECO:0000256" key="4">
    <source>
        <dbReference type="SAM" id="MobiDB-lite"/>
    </source>
</evidence>
<dbReference type="GO" id="GO:0009279">
    <property type="term" value="C:cell outer membrane"/>
    <property type="evidence" value="ECO:0007669"/>
    <property type="project" value="UniProtKB-SubCell"/>
</dbReference>
<evidence type="ECO:0000256" key="1">
    <source>
        <dbReference type="ARBA" id="ARBA00004442"/>
    </source>
</evidence>
<dbReference type="AlphaFoldDB" id="A0A5E7C894"/>
<gene>
    <name evidence="5" type="ORF">PS723_02640</name>
</gene>
<dbReference type="EMBL" id="CABVHY010000011">
    <property type="protein sequence ID" value="VVO00969.1"/>
    <property type="molecule type" value="Genomic_DNA"/>
</dbReference>
<evidence type="ECO:0000313" key="5">
    <source>
        <dbReference type="EMBL" id="VVO00969.1"/>
    </source>
</evidence>
<feature type="region of interest" description="Disordered" evidence="4">
    <location>
        <begin position="1"/>
        <end position="25"/>
    </location>
</feature>